<comment type="caution">
    <text evidence="1">The sequence shown here is derived from an EMBL/GenBank/DDBJ whole genome shotgun (WGS) entry which is preliminary data.</text>
</comment>
<organism evidence="1 2">
    <name type="scientific">Chaetomium strumarium</name>
    <dbReference type="NCBI Taxonomy" id="1170767"/>
    <lineage>
        <taxon>Eukaryota</taxon>
        <taxon>Fungi</taxon>
        <taxon>Dikarya</taxon>
        <taxon>Ascomycota</taxon>
        <taxon>Pezizomycotina</taxon>
        <taxon>Sordariomycetes</taxon>
        <taxon>Sordariomycetidae</taxon>
        <taxon>Sordariales</taxon>
        <taxon>Chaetomiaceae</taxon>
        <taxon>Chaetomium</taxon>
    </lineage>
</organism>
<reference evidence="1" key="1">
    <citation type="journal article" date="2023" name="Mol. Phylogenet. Evol.">
        <title>Genome-scale phylogeny and comparative genomics of the fungal order Sordariales.</title>
        <authorList>
            <person name="Hensen N."/>
            <person name="Bonometti L."/>
            <person name="Westerberg I."/>
            <person name="Brannstrom I.O."/>
            <person name="Guillou S."/>
            <person name="Cros-Aarteil S."/>
            <person name="Calhoun S."/>
            <person name="Haridas S."/>
            <person name="Kuo A."/>
            <person name="Mondo S."/>
            <person name="Pangilinan J."/>
            <person name="Riley R."/>
            <person name="LaButti K."/>
            <person name="Andreopoulos B."/>
            <person name="Lipzen A."/>
            <person name="Chen C."/>
            <person name="Yan M."/>
            <person name="Daum C."/>
            <person name="Ng V."/>
            <person name="Clum A."/>
            <person name="Steindorff A."/>
            <person name="Ohm R.A."/>
            <person name="Martin F."/>
            <person name="Silar P."/>
            <person name="Natvig D.O."/>
            <person name="Lalanne C."/>
            <person name="Gautier V."/>
            <person name="Ament-Velasquez S.L."/>
            <person name="Kruys A."/>
            <person name="Hutchinson M.I."/>
            <person name="Powell A.J."/>
            <person name="Barry K."/>
            <person name="Miller A.N."/>
            <person name="Grigoriev I.V."/>
            <person name="Debuchy R."/>
            <person name="Gladieux P."/>
            <person name="Hiltunen Thoren M."/>
            <person name="Johannesson H."/>
        </authorList>
    </citation>
    <scope>NUCLEOTIDE SEQUENCE</scope>
    <source>
        <strain evidence="1">CBS 333.67</strain>
    </source>
</reference>
<dbReference type="Proteomes" id="UP001273166">
    <property type="component" value="Unassembled WGS sequence"/>
</dbReference>
<sequence>MVTEIPGVPDHVLAQWKRQLSRVPLPIEESVTIYANPVQPLGGLDDGSEIGDGVEGHLVWVGVGDKQVKVVQDFMQSDKQPGTRILTFKEMMEAENVDTPNFLTNAVVVIDNDFGRINHCHLGLFTALQRFWCQRRDRGEGLHAAVVAVSSNEEQLWFDTAINLLWKREICYITLESAPGYTLQMYRRDADTPLYRCIRGSASQEPVVVVCLYPFMQMDKLQPHWKAACERHRLDDPSFRCDALWIWRYNIHELPAVLTEETLRGPRHAVLFVDEALRFLLAIQGLRHYVLPYKWLARQFDTSFLKPTLQDFGCSELYAHLAAGLGQIEQRDDIRVIYGTDRDAPPCEDEDGVARIPHINYQPVWPGSNNRSTNCWGQKPPTRPPFAKFALLHHTTIRFIRRRRRYPRPSLNREVHLTMLTKTKRKRTALAPRLITMPLCHLNRAQHKLRHRPGRWIKRRCGTQRAWLRRNGRAHGRIFD</sequence>
<dbReference type="AlphaFoldDB" id="A0AAJ0GUU4"/>
<reference evidence="1" key="2">
    <citation type="submission" date="2023-06" db="EMBL/GenBank/DDBJ databases">
        <authorList>
            <consortium name="Lawrence Berkeley National Laboratory"/>
            <person name="Mondo S.J."/>
            <person name="Hensen N."/>
            <person name="Bonometti L."/>
            <person name="Westerberg I."/>
            <person name="Brannstrom I.O."/>
            <person name="Guillou S."/>
            <person name="Cros-Aarteil S."/>
            <person name="Calhoun S."/>
            <person name="Haridas S."/>
            <person name="Kuo A."/>
            <person name="Pangilinan J."/>
            <person name="Riley R."/>
            <person name="Labutti K."/>
            <person name="Andreopoulos B."/>
            <person name="Lipzen A."/>
            <person name="Chen C."/>
            <person name="Yanf M."/>
            <person name="Daum C."/>
            <person name="Ng V."/>
            <person name="Clum A."/>
            <person name="Steindorff A."/>
            <person name="Ohm R."/>
            <person name="Martin F."/>
            <person name="Silar P."/>
            <person name="Natvig D."/>
            <person name="Lalanne C."/>
            <person name="Gautier V."/>
            <person name="Ament-Velasquez S.L."/>
            <person name="Kruys A."/>
            <person name="Hutchinson M.I."/>
            <person name="Powell A.J."/>
            <person name="Barry K."/>
            <person name="Miller A.N."/>
            <person name="Grigoriev I.V."/>
            <person name="Debuchy R."/>
            <person name="Gladieux P."/>
            <person name="Thoren M.H."/>
            <person name="Johannesson H."/>
        </authorList>
    </citation>
    <scope>NUCLEOTIDE SEQUENCE</scope>
    <source>
        <strain evidence="1">CBS 333.67</strain>
    </source>
</reference>
<dbReference type="GeneID" id="87889109"/>
<name>A0AAJ0GUU4_9PEZI</name>
<evidence type="ECO:0000313" key="1">
    <source>
        <dbReference type="EMBL" id="KAK3306270.1"/>
    </source>
</evidence>
<evidence type="ECO:0000313" key="2">
    <source>
        <dbReference type="Proteomes" id="UP001273166"/>
    </source>
</evidence>
<dbReference type="RefSeq" id="XP_062722050.1">
    <property type="nucleotide sequence ID" value="XM_062870280.1"/>
</dbReference>
<gene>
    <name evidence="1" type="ORF">B0T15DRAFT_551912</name>
</gene>
<dbReference type="EMBL" id="JAUDZG010000003">
    <property type="protein sequence ID" value="KAK3306270.1"/>
    <property type="molecule type" value="Genomic_DNA"/>
</dbReference>
<proteinExistence type="predicted"/>
<protein>
    <submittedName>
        <fullName evidence="1">Uncharacterized protein</fullName>
    </submittedName>
</protein>
<keyword evidence="2" id="KW-1185">Reference proteome</keyword>
<accession>A0AAJ0GUU4</accession>